<comment type="similarity">
    <text evidence="2">Belongs to the binding-protein-dependent transport system permease family. FecCD subfamily.</text>
</comment>
<keyword evidence="4" id="KW-1003">Cell membrane</keyword>
<keyword evidence="5 8" id="KW-0812">Transmembrane</keyword>
<dbReference type="Pfam" id="PF01032">
    <property type="entry name" value="FecCD"/>
    <property type="match status" value="1"/>
</dbReference>
<accession>A0ABW4M0R1</accession>
<dbReference type="SUPFAM" id="SSF81345">
    <property type="entry name" value="ABC transporter involved in vitamin B12 uptake, BtuC"/>
    <property type="match status" value="1"/>
</dbReference>
<comment type="subcellular location">
    <subcellularLocation>
        <location evidence="1">Cell membrane</location>
        <topology evidence="1">Multi-pass membrane protein</topology>
    </subcellularLocation>
</comment>
<evidence type="ECO:0000256" key="5">
    <source>
        <dbReference type="ARBA" id="ARBA00022692"/>
    </source>
</evidence>
<feature type="transmembrane region" description="Helical" evidence="8">
    <location>
        <begin position="110"/>
        <end position="131"/>
    </location>
</feature>
<dbReference type="PANTHER" id="PTHR30472">
    <property type="entry name" value="FERRIC ENTEROBACTIN TRANSPORT SYSTEM PERMEASE PROTEIN"/>
    <property type="match status" value="1"/>
</dbReference>
<feature type="transmembrane region" description="Helical" evidence="8">
    <location>
        <begin position="143"/>
        <end position="163"/>
    </location>
</feature>
<gene>
    <name evidence="9" type="ORF">ACFSE1_05260</name>
</gene>
<feature type="transmembrane region" description="Helical" evidence="8">
    <location>
        <begin position="183"/>
        <end position="203"/>
    </location>
</feature>
<evidence type="ECO:0000256" key="7">
    <source>
        <dbReference type="ARBA" id="ARBA00023136"/>
    </source>
</evidence>
<organism evidence="9 10">
    <name type="scientific">Rhizobium helianthi</name>
    <dbReference type="NCBI Taxonomy" id="1132695"/>
    <lineage>
        <taxon>Bacteria</taxon>
        <taxon>Pseudomonadati</taxon>
        <taxon>Pseudomonadota</taxon>
        <taxon>Alphaproteobacteria</taxon>
        <taxon>Hyphomicrobiales</taxon>
        <taxon>Rhizobiaceae</taxon>
        <taxon>Rhizobium/Agrobacterium group</taxon>
        <taxon>Rhizobium</taxon>
    </lineage>
</organism>
<dbReference type="Proteomes" id="UP001597322">
    <property type="component" value="Unassembled WGS sequence"/>
</dbReference>
<sequence>MLALTIILVSASVIAILGGLLVGTRPVPPAELWQVLVHPDGKIDSILVWTLRLPRSLAAMLAGAGLGISGYLLQSLTRNPLAGPGLTGVTAGAVAPIVLCFVFIPWFSSVYYPFVGLLGGLSAAGVTFWIARGGSGRPLHLALGGVSVSMFLGAVSTWIILTSGPQVPSLLFWLSGGFQGRSWTQLAFLAPWVCFGCIGAFLCHRVLGMLSLSEQAAAGMGLQLHLWKPMLLLLAVLPVAGIVPVAGPIAFVGLASPHIARLLKPNGPLWTMALTCAIGAFIVVLGDVFARSIAPPRELPVGIVTALIGGPIFIWLVQRRSSNLGSAK</sequence>
<evidence type="ECO:0000256" key="3">
    <source>
        <dbReference type="ARBA" id="ARBA00022448"/>
    </source>
</evidence>
<evidence type="ECO:0000256" key="6">
    <source>
        <dbReference type="ARBA" id="ARBA00022989"/>
    </source>
</evidence>
<name>A0ABW4M0R1_9HYPH</name>
<dbReference type="CDD" id="cd06550">
    <property type="entry name" value="TM_ABC_iron-siderophores_like"/>
    <property type="match status" value="1"/>
</dbReference>
<reference evidence="10" key="1">
    <citation type="journal article" date="2019" name="Int. J. Syst. Evol. Microbiol.">
        <title>The Global Catalogue of Microorganisms (GCM) 10K type strain sequencing project: providing services to taxonomists for standard genome sequencing and annotation.</title>
        <authorList>
            <consortium name="The Broad Institute Genomics Platform"/>
            <consortium name="The Broad Institute Genome Sequencing Center for Infectious Disease"/>
            <person name="Wu L."/>
            <person name="Ma J."/>
        </authorList>
    </citation>
    <scope>NUCLEOTIDE SEQUENCE [LARGE SCALE GENOMIC DNA]</scope>
    <source>
        <strain evidence="10">CG52</strain>
    </source>
</reference>
<evidence type="ECO:0000256" key="8">
    <source>
        <dbReference type="SAM" id="Phobius"/>
    </source>
</evidence>
<dbReference type="Gene3D" id="1.10.3470.10">
    <property type="entry name" value="ABC transporter involved in vitamin B12 uptake, BtuC"/>
    <property type="match status" value="1"/>
</dbReference>
<evidence type="ECO:0000313" key="10">
    <source>
        <dbReference type="Proteomes" id="UP001597322"/>
    </source>
</evidence>
<keyword evidence="3" id="KW-0813">Transport</keyword>
<evidence type="ECO:0000256" key="2">
    <source>
        <dbReference type="ARBA" id="ARBA00007935"/>
    </source>
</evidence>
<keyword evidence="6 8" id="KW-1133">Transmembrane helix</keyword>
<feature type="transmembrane region" description="Helical" evidence="8">
    <location>
        <begin position="53"/>
        <end position="73"/>
    </location>
</feature>
<feature type="transmembrane region" description="Helical" evidence="8">
    <location>
        <begin position="85"/>
        <end position="104"/>
    </location>
</feature>
<protein>
    <submittedName>
        <fullName evidence="9">FecCD family ABC transporter permease</fullName>
    </submittedName>
</protein>
<feature type="transmembrane region" description="Helical" evidence="8">
    <location>
        <begin position="230"/>
        <end position="255"/>
    </location>
</feature>
<dbReference type="InterPro" id="IPR037294">
    <property type="entry name" value="ABC_BtuC-like"/>
</dbReference>
<keyword evidence="7 8" id="KW-0472">Membrane</keyword>
<dbReference type="InterPro" id="IPR000522">
    <property type="entry name" value="ABC_transptr_permease_BtuC"/>
</dbReference>
<evidence type="ECO:0000313" key="9">
    <source>
        <dbReference type="EMBL" id="MFD1744865.1"/>
    </source>
</evidence>
<feature type="transmembrane region" description="Helical" evidence="8">
    <location>
        <begin position="267"/>
        <end position="289"/>
    </location>
</feature>
<keyword evidence="10" id="KW-1185">Reference proteome</keyword>
<dbReference type="RefSeq" id="WP_377397872.1">
    <property type="nucleotide sequence ID" value="NZ_JBHUEQ010000006.1"/>
</dbReference>
<dbReference type="PANTHER" id="PTHR30472:SF1">
    <property type="entry name" value="FE(3+) DICITRATE TRANSPORT SYSTEM PERMEASE PROTEIN FECC-RELATED"/>
    <property type="match status" value="1"/>
</dbReference>
<comment type="caution">
    <text evidence="9">The sequence shown here is derived from an EMBL/GenBank/DDBJ whole genome shotgun (WGS) entry which is preliminary data.</text>
</comment>
<feature type="transmembrane region" description="Helical" evidence="8">
    <location>
        <begin position="301"/>
        <end position="318"/>
    </location>
</feature>
<evidence type="ECO:0000256" key="4">
    <source>
        <dbReference type="ARBA" id="ARBA00022475"/>
    </source>
</evidence>
<proteinExistence type="inferred from homology"/>
<dbReference type="EMBL" id="JBHUEQ010000006">
    <property type="protein sequence ID" value="MFD1744865.1"/>
    <property type="molecule type" value="Genomic_DNA"/>
</dbReference>
<evidence type="ECO:0000256" key="1">
    <source>
        <dbReference type="ARBA" id="ARBA00004651"/>
    </source>
</evidence>